<dbReference type="Proteomes" id="UP000006727">
    <property type="component" value="Chromosome 21"/>
</dbReference>
<dbReference type="Gramene" id="Pp3c21_5850V3.1">
    <property type="protein sequence ID" value="PAC:32915676.CDS.1"/>
    <property type="gene ID" value="Pp3c21_5850"/>
</dbReference>
<reference evidence="1" key="3">
    <citation type="submission" date="2020-12" db="UniProtKB">
        <authorList>
            <consortium name="EnsemblPlants"/>
        </authorList>
    </citation>
    <scope>IDENTIFICATION</scope>
</reference>
<sequence>MNMNKSLTLFPNKFGNLTSLTTLKIK</sequence>
<protein>
    <submittedName>
        <fullName evidence="1">Uncharacterized protein</fullName>
    </submittedName>
</protein>
<proteinExistence type="predicted"/>
<dbReference type="EnsemblPlants" id="Pp3c21_5850V3.1">
    <property type="protein sequence ID" value="PAC:32915676.CDS.1"/>
    <property type="gene ID" value="Pp3c21_5850"/>
</dbReference>
<reference evidence="1 2" key="1">
    <citation type="journal article" date="2008" name="Science">
        <title>The Physcomitrella genome reveals evolutionary insights into the conquest of land by plants.</title>
        <authorList>
            <person name="Rensing S."/>
            <person name="Lang D."/>
            <person name="Zimmer A."/>
            <person name="Terry A."/>
            <person name="Salamov A."/>
            <person name="Shapiro H."/>
            <person name="Nishiyama T."/>
            <person name="Perroud P.-F."/>
            <person name="Lindquist E."/>
            <person name="Kamisugi Y."/>
            <person name="Tanahashi T."/>
            <person name="Sakakibara K."/>
            <person name="Fujita T."/>
            <person name="Oishi K."/>
            <person name="Shin-I T."/>
            <person name="Kuroki Y."/>
            <person name="Toyoda A."/>
            <person name="Suzuki Y."/>
            <person name="Hashimoto A."/>
            <person name="Yamaguchi K."/>
            <person name="Sugano A."/>
            <person name="Kohara Y."/>
            <person name="Fujiyama A."/>
            <person name="Anterola A."/>
            <person name="Aoki S."/>
            <person name="Ashton N."/>
            <person name="Barbazuk W.B."/>
            <person name="Barker E."/>
            <person name="Bennetzen J."/>
            <person name="Bezanilla M."/>
            <person name="Blankenship R."/>
            <person name="Cho S.H."/>
            <person name="Dutcher S."/>
            <person name="Estelle M."/>
            <person name="Fawcett J.A."/>
            <person name="Gundlach H."/>
            <person name="Hanada K."/>
            <person name="Heyl A."/>
            <person name="Hicks K.A."/>
            <person name="Hugh J."/>
            <person name="Lohr M."/>
            <person name="Mayer K."/>
            <person name="Melkozernov A."/>
            <person name="Murata T."/>
            <person name="Nelson D."/>
            <person name="Pils B."/>
            <person name="Prigge M."/>
            <person name="Reiss B."/>
            <person name="Renner T."/>
            <person name="Rombauts S."/>
            <person name="Rushton P."/>
            <person name="Sanderfoot A."/>
            <person name="Schween G."/>
            <person name="Shiu S.-H."/>
            <person name="Stueber K."/>
            <person name="Theodoulou F.L."/>
            <person name="Tu H."/>
            <person name="Van de Peer Y."/>
            <person name="Verrier P.J."/>
            <person name="Waters E."/>
            <person name="Wood A."/>
            <person name="Yang L."/>
            <person name="Cove D."/>
            <person name="Cuming A."/>
            <person name="Hasebe M."/>
            <person name="Lucas S."/>
            <person name="Mishler D.B."/>
            <person name="Reski R."/>
            <person name="Grigoriev I."/>
            <person name="Quatrano R.S."/>
            <person name="Boore J.L."/>
        </authorList>
    </citation>
    <scope>NUCLEOTIDE SEQUENCE [LARGE SCALE GENOMIC DNA]</scope>
    <source>
        <strain evidence="1 2">cv. Gransden 2004</strain>
    </source>
</reference>
<keyword evidence="2" id="KW-1185">Reference proteome</keyword>
<dbReference type="InParanoid" id="A0A7I3Z1D3"/>
<dbReference type="AlphaFoldDB" id="A0A7I3Z1D3"/>
<evidence type="ECO:0000313" key="2">
    <source>
        <dbReference type="Proteomes" id="UP000006727"/>
    </source>
</evidence>
<name>A0A7I3Z1D3_PHYPA</name>
<organism evidence="1 2">
    <name type="scientific">Physcomitrium patens</name>
    <name type="common">Spreading-leaved earth moss</name>
    <name type="synonym">Physcomitrella patens</name>
    <dbReference type="NCBI Taxonomy" id="3218"/>
    <lineage>
        <taxon>Eukaryota</taxon>
        <taxon>Viridiplantae</taxon>
        <taxon>Streptophyta</taxon>
        <taxon>Embryophyta</taxon>
        <taxon>Bryophyta</taxon>
        <taxon>Bryophytina</taxon>
        <taxon>Bryopsida</taxon>
        <taxon>Funariidae</taxon>
        <taxon>Funariales</taxon>
        <taxon>Funariaceae</taxon>
        <taxon>Physcomitrium</taxon>
    </lineage>
</organism>
<reference evidence="1 2" key="2">
    <citation type="journal article" date="2018" name="Plant J.">
        <title>The Physcomitrella patens chromosome-scale assembly reveals moss genome structure and evolution.</title>
        <authorList>
            <person name="Lang D."/>
            <person name="Ullrich K.K."/>
            <person name="Murat F."/>
            <person name="Fuchs J."/>
            <person name="Jenkins J."/>
            <person name="Haas F.B."/>
            <person name="Piednoel M."/>
            <person name="Gundlach H."/>
            <person name="Van Bel M."/>
            <person name="Meyberg R."/>
            <person name="Vives C."/>
            <person name="Morata J."/>
            <person name="Symeonidi A."/>
            <person name="Hiss M."/>
            <person name="Muchero W."/>
            <person name="Kamisugi Y."/>
            <person name="Saleh O."/>
            <person name="Blanc G."/>
            <person name="Decker E.L."/>
            <person name="van Gessel N."/>
            <person name="Grimwood J."/>
            <person name="Hayes R.D."/>
            <person name="Graham S.W."/>
            <person name="Gunter L.E."/>
            <person name="McDaniel S.F."/>
            <person name="Hoernstein S.N.W."/>
            <person name="Larsson A."/>
            <person name="Li F.W."/>
            <person name="Perroud P.F."/>
            <person name="Phillips J."/>
            <person name="Ranjan P."/>
            <person name="Rokshar D.S."/>
            <person name="Rothfels C.J."/>
            <person name="Schneider L."/>
            <person name="Shu S."/>
            <person name="Stevenson D.W."/>
            <person name="Thummler F."/>
            <person name="Tillich M."/>
            <person name="Villarreal Aguilar J.C."/>
            <person name="Widiez T."/>
            <person name="Wong G.K."/>
            <person name="Wymore A."/>
            <person name="Zhang Y."/>
            <person name="Zimmer A.D."/>
            <person name="Quatrano R.S."/>
            <person name="Mayer K.F.X."/>
            <person name="Goodstein D."/>
            <person name="Casacuberta J.M."/>
            <person name="Vandepoele K."/>
            <person name="Reski R."/>
            <person name="Cuming A.C."/>
            <person name="Tuskan G.A."/>
            <person name="Maumus F."/>
            <person name="Salse J."/>
            <person name="Schmutz J."/>
            <person name="Rensing S.A."/>
        </authorList>
    </citation>
    <scope>NUCLEOTIDE SEQUENCE [LARGE SCALE GENOMIC DNA]</scope>
    <source>
        <strain evidence="1 2">cv. Gransden 2004</strain>
    </source>
</reference>
<dbReference type="EMBL" id="ABEU02000021">
    <property type="status" value="NOT_ANNOTATED_CDS"/>
    <property type="molecule type" value="Genomic_DNA"/>
</dbReference>
<evidence type="ECO:0000313" key="1">
    <source>
        <dbReference type="EnsemblPlants" id="PAC:32915676.CDS.1"/>
    </source>
</evidence>
<accession>A0A7I3Z1D3</accession>